<evidence type="ECO:0000259" key="1">
    <source>
        <dbReference type="Pfam" id="PF26215"/>
    </source>
</evidence>
<dbReference type="Proteomes" id="UP001159042">
    <property type="component" value="Unassembled WGS sequence"/>
</dbReference>
<accession>A0AAV8VBV7</accession>
<name>A0AAV8VBV7_9CUCU</name>
<dbReference type="AlphaFoldDB" id="A0AAV8VBV7"/>
<comment type="caution">
    <text evidence="2">The sequence shown here is derived from an EMBL/GenBank/DDBJ whole genome shotgun (WGS) entry which is preliminary data.</text>
</comment>
<dbReference type="Pfam" id="PF26215">
    <property type="entry name" value="HTH_animal"/>
    <property type="match status" value="1"/>
</dbReference>
<organism evidence="2 3">
    <name type="scientific">Exocentrus adspersus</name>
    <dbReference type="NCBI Taxonomy" id="1586481"/>
    <lineage>
        <taxon>Eukaryota</taxon>
        <taxon>Metazoa</taxon>
        <taxon>Ecdysozoa</taxon>
        <taxon>Arthropoda</taxon>
        <taxon>Hexapoda</taxon>
        <taxon>Insecta</taxon>
        <taxon>Pterygota</taxon>
        <taxon>Neoptera</taxon>
        <taxon>Endopterygota</taxon>
        <taxon>Coleoptera</taxon>
        <taxon>Polyphaga</taxon>
        <taxon>Cucujiformia</taxon>
        <taxon>Chrysomeloidea</taxon>
        <taxon>Cerambycidae</taxon>
        <taxon>Lamiinae</taxon>
        <taxon>Acanthocinini</taxon>
        <taxon>Exocentrus</taxon>
    </lineage>
</organism>
<keyword evidence="3" id="KW-1185">Reference proteome</keyword>
<feature type="domain" description="Helix-turn-helix" evidence="1">
    <location>
        <begin position="24"/>
        <end position="66"/>
    </location>
</feature>
<dbReference type="InterPro" id="IPR058912">
    <property type="entry name" value="HTH_animal"/>
</dbReference>
<protein>
    <recommendedName>
        <fullName evidence="1">Helix-turn-helix domain-containing protein</fullName>
    </recommendedName>
</protein>
<dbReference type="EMBL" id="JANEYG010000172">
    <property type="protein sequence ID" value="KAJ8911633.1"/>
    <property type="molecule type" value="Genomic_DNA"/>
</dbReference>
<evidence type="ECO:0000313" key="2">
    <source>
        <dbReference type="EMBL" id="KAJ8911633.1"/>
    </source>
</evidence>
<gene>
    <name evidence="2" type="ORF">NQ315_015174</name>
</gene>
<evidence type="ECO:0000313" key="3">
    <source>
        <dbReference type="Proteomes" id="UP001159042"/>
    </source>
</evidence>
<sequence length="115" mass="13723">MELEKDVTLLCPDILEWRLTTTQPRTLIHRAINLCESKELDDELNHLRTILSCNEYSSRDIEQAIKRRSIPREKEEFVATTYLQHEKNCIDRIGGFSKMEHQHRIHYHEEEDSGF</sequence>
<proteinExistence type="predicted"/>
<reference evidence="2 3" key="1">
    <citation type="journal article" date="2023" name="Insect Mol. Biol.">
        <title>Genome sequencing provides insights into the evolution of gene families encoding plant cell wall-degrading enzymes in longhorned beetles.</title>
        <authorList>
            <person name="Shin N.R."/>
            <person name="Okamura Y."/>
            <person name="Kirsch R."/>
            <person name="Pauchet Y."/>
        </authorList>
    </citation>
    <scope>NUCLEOTIDE SEQUENCE [LARGE SCALE GENOMIC DNA]</scope>
    <source>
        <strain evidence="2">EAD_L_NR</strain>
    </source>
</reference>